<name>A0AAX3EE41_PAEUR</name>
<accession>A0AAX3EE41</accession>
<feature type="transmembrane region" description="Helical" evidence="1">
    <location>
        <begin position="117"/>
        <end position="136"/>
    </location>
</feature>
<feature type="transmembrane region" description="Helical" evidence="1">
    <location>
        <begin position="57"/>
        <end position="77"/>
    </location>
</feature>
<proteinExistence type="predicted"/>
<keyword evidence="1" id="KW-1133">Transmembrane helix</keyword>
<dbReference type="RefSeq" id="WP_062097166.1">
    <property type="nucleotide sequence ID" value="NZ_CP043010.1"/>
</dbReference>
<evidence type="ECO:0008006" key="4">
    <source>
        <dbReference type="Google" id="ProtNLM"/>
    </source>
</evidence>
<dbReference type="EMBL" id="CP101185">
    <property type="protein sequence ID" value="UYV96206.1"/>
    <property type="molecule type" value="Genomic_DNA"/>
</dbReference>
<feature type="transmembrane region" description="Helical" evidence="1">
    <location>
        <begin position="89"/>
        <end position="111"/>
    </location>
</feature>
<evidence type="ECO:0000313" key="2">
    <source>
        <dbReference type="EMBL" id="UYV96206.1"/>
    </source>
</evidence>
<reference evidence="2" key="1">
    <citation type="submission" date="2022-07" db="EMBL/GenBank/DDBJ databases">
        <authorList>
            <person name="Wu T."/>
        </authorList>
    </citation>
    <scope>NUCLEOTIDE SEQUENCE</scope>
    <source>
        <strain evidence="2">SD-1</strain>
    </source>
</reference>
<gene>
    <name evidence="2" type="ORF">NL394_14130</name>
</gene>
<keyword evidence="1" id="KW-0812">Transmembrane</keyword>
<feature type="transmembrane region" description="Helical" evidence="1">
    <location>
        <begin position="29"/>
        <end position="51"/>
    </location>
</feature>
<evidence type="ECO:0000256" key="1">
    <source>
        <dbReference type="SAM" id="Phobius"/>
    </source>
</evidence>
<sequence length="163" mass="16778">MTSNARSGHASGRRGDGIFGGISSLWLRLLVLSSLASGIAAAVTLVVAAMIDGGQGALSTAAGALLVMLFFAISLLIGHFVGRANPSGAIGLFVATYFVKVVGFAVVLFALGRPDWIIGRWFLIGAVVGVVAWQAAELYGFSKARLQIFNDPTEPKGGPDATA</sequence>
<dbReference type="Proteomes" id="UP001163293">
    <property type="component" value="Chromosome"/>
</dbReference>
<evidence type="ECO:0000313" key="3">
    <source>
        <dbReference type="Proteomes" id="UP001163293"/>
    </source>
</evidence>
<protein>
    <recommendedName>
        <fullName evidence="4">ATP synthase protein I</fullName>
    </recommendedName>
</protein>
<organism evidence="2 3">
    <name type="scientific">Paenarthrobacter ureafaciens</name>
    <dbReference type="NCBI Taxonomy" id="37931"/>
    <lineage>
        <taxon>Bacteria</taxon>
        <taxon>Bacillati</taxon>
        <taxon>Actinomycetota</taxon>
        <taxon>Actinomycetes</taxon>
        <taxon>Micrococcales</taxon>
        <taxon>Micrococcaceae</taxon>
        <taxon>Paenarthrobacter</taxon>
    </lineage>
</organism>
<keyword evidence="1" id="KW-0472">Membrane</keyword>
<keyword evidence="3" id="KW-1185">Reference proteome</keyword>
<dbReference type="AlphaFoldDB" id="A0AAX3EE41"/>